<comment type="caution">
    <text evidence="1">The sequence shown here is derived from an EMBL/GenBank/DDBJ whole genome shotgun (WGS) entry which is preliminary data.</text>
</comment>
<evidence type="ECO:0000313" key="2">
    <source>
        <dbReference type="Proteomes" id="UP001631993"/>
    </source>
</evidence>
<protein>
    <submittedName>
        <fullName evidence="1">Uncharacterized protein</fullName>
    </submittedName>
</protein>
<sequence length="176" mass="19133">MPAALLVPVSVLDNALANAHAAARDVLSLVAETLRHQFPTGAYLVLTRPSGDYDDDFVELDSVRDAEGQTVQELSPYGRGSYRLPAVPEHIADLWGDDDPRDPRAVLDLIQRIDAVSPYEFLDFLPGELRTAEEIKAEGDGGRALLGLPLPSPDPKRCAVCLVTLEEHAGRICPRP</sequence>
<evidence type="ECO:0000313" key="1">
    <source>
        <dbReference type="EMBL" id="MFM9649085.1"/>
    </source>
</evidence>
<name>A0ABW9IKT0_STRGJ</name>
<dbReference type="Proteomes" id="UP001631993">
    <property type="component" value="Unassembled WGS sequence"/>
</dbReference>
<keyword evidence="2" id="KW-1185">Reference proteome</keyword>
<dbReference type="EMBL" id="JBJVNE010000011">
    <property type="protein sequence ID" value="MFM9649085.1"/>
    <property type="molecule type" value="Genomic_DNA"/>
</dbReference>
<dbReference type="RefSeq" id="WP_369277405.1">
    <property type="nucleotide sequence ID" value="NZ_JBJVMW010000011.1"/>
</dbReference>
<organism evidence="1 2">
    <name type="scientific">Streptomyces galilaeus</name>
    <dbReference type="NCBI Taxonomy" id="33899"/>
    <lineage>
        <taxon>Bacteria</taxon>
        <taxon>Bacillati</taxon>
        <taxon>Actinomycetota</taxon>
        <taxon>Actinomycetes</taxon>
        <taxon>Kitasatosporales</taxon>
        <taxon>Streptomycetaceae</taxon>
        <taxon>Streptomyces</taxon>
    </lineage>
</organism>
<accession>A0ABW9IKT0</accession>
<reference evidence="1 2" key="1">
    <citation type="submission" date="2024-12" db="EMBL/GenBank/DDBJ databases">
        <title>Forecasting of Potato common scab and diversities of Pathogenic streptomyces spp. in china.</title>
        <authorList>
            <person name="Handique U."/>
            <person name="Wu J."/>
        </authorList>
    </citation>
    <scope>NUCLEOTIDE SEQUENCE [LARGE SCALE GENOMIC DNA]</scope>
    <source>
        <strain evidence="1 2">ZRIMU1585</strain>
    </source>
</reference>
<gene>
    <name evidence="1" type="ORF">ACKI1S_23435</name>
</gene>
<proteinExistence type="predicted"/>